<dbReference type="CDD" id="cd18808">
    <property type="entry name" value="SF1_C_Upf1"/>
    <property type="match status" value="1"/>
</dbReference>
<feature type="coiled-coil region" evidence="6">
    <location>
        <begin position="396"/>
        <end position="423"/>
    </location>
</feature>
<keyword evidence="2" id="KW-0547">Nucleotide-binding</keyword>
<keyword evidence="3" id="KW-0378">Hydrolase</keyword>
<evidence type="ECO:0000313" key="10">
    <source>
        <dbReference type="EMBL" id="MDP4099458.1"/>
    </source>
</evidence>
<evidence type="ECO:0000256" key="1">
    <source>
        <dbReference type="ARBA" id="ARBA00007913"/>
    </source>
</evidence>
<evidence type="ECO:0000256" key="6">
    <source>
        <dbReference type="SAM" id="Coils"/>
    </source>
</evidence>
<sequence length="919" mass="106420">MNEEHYLVLVKGKDKTTEIQSYEVRDTVVWITYQGSLKTYPYALRDVMFVQNPIITEITNAMVVYHKNIPLNNVKLTIDFGSNIRIKFNNNTSRVYDTDSIRIESSSVMTTTAKAIMYYLETVSHHTRSTEEEAFLEKQYKKLSFISPNSVLSSYLNGDPIKVESKPVSHTIFPFNFNLSQKEALDRAMCSQISIIEGPPGTGKTQTILNILANLVVMQNKKVAVVSGNNAAVQNVWEKMTAKGYQFLVAALGNAENKKKFFDNPPYQDVTAWKSEIDEGELLKQIKEIDVEIQKLMELERDKAKLQQLLSAYQLEWEHFNTYYAKQDVEQIGKLSFYRQTPDKILSFLVDNHIAVEQGKTDSILHKLKLLLRHGFINFKRLNKNRELEVILNLQRKYYEMKIEQLTEQVSAIERELDQSSFKTLLMQHQQYSEKLLRHKLYQKYHGHTPIKETADSYMKNFAKFLEQYPIMLSTTHSLRNCVPNNFLFDYVIIDESSQVDLLTAALALSCCKNVIIVGDIKQLPQIVDMSIEEKLNGVTVEEGGPYDYFRHNLLSSMLKLYGDSIPKVMLREHYRCHPKIIEFCNRKYYDGQLIAYTTEQEGDSPLLIYRTTAGNHMRELTHGQKGKFNQRELDVIKQEVLVDLKTAASRHNDIGFTTPYRKQVNKASEQLSQTIEFDTIHKYQGREKPIMIMSSVLDSSKAGKMGLRFVNDPCMINVGVSRAQQKFILVTDHSLFRKYGNEIGDLIRYMEYSTVDDNIVESEVVSVFDLLYKEYSDKLEAFKKRITQKSKYASENIMRTLLKDILHESPYSMLEIGTQVFLGNLFVHLDKLKEEERRYIKNGASVDFVLYNKLDKSPVLAIEVDGFAFHENNLRQQERDHLKDNIFKAYGLPLLRFPTTGSGEERRIRVELDVILRK</sequence>
<evidence type="ECO:0000256" key="4">
    <source>
        <dbReference type="ARBA" id="ARBA00022806"/>
    </source>
</evidence>
<protein>
    <submittedName>
        <fullName evidence="10">AAA domain-containing protein</fullName>
    </submittedName>
</protein>
<evidence type="ECO:0000256" key="3">
    <source>
        <dbReference type="ARBA" id="ARBA00022801"/>
    </source>
</evidence>
<dbReference type="InterPro" id="IPR047187">
    <property type="entry name" value="SF1_C_Upf1"/>
</dbReference>
<reference evidence="10 11" key="1">
    <citation type="submission" date="2022-10" db="EMBL/GenBank/DDBJ databases">
        <title>Paenibacillus description and whole genome data of maize root bacterial community.</title>
        <authorList>
            <person name="Marton D."/>
            <person name="Farkas M."/>
            <person name="Cserhati M."/>
        </authorList>
    </citation>
    <scope>NUCLEOTIDE SEQUENCE [LARGE SCALE GENOMIC DNA]</scope>
    <source>
        <strain evidence="10 11">P96</strain>
    </source>
</reference>
<feature type="domain" description="DUF2726" evidence="7">
    <location>
        <begin position="803"/>
        <end position="914"/>
    </location>
</feature>
<dbReference type="Gene3D" id="3.40.50.300">
    <property type="entry name" value="P-loop containing nucleotide triphosphate hydrolases"/>
    <property type="match status" value="3"/>
</dbReference>
<gene>
    <name evidence="10" type="ORF">OIN60_22330</name>
</gene>
<comment type="similarity">
    <text evidence="1">Belongs to the DNA2/NAM7 helicase family.</text>
</comment>
<dbReference type="Proteomes" id="UP001241848">
    <property type="component" value="Unassembled WGS sequence"/>
</dbReference>
<dbReference type="PANTHER" id="PTHR43788">
    <property type="entry name" value="DNA2/NAM7 HELICASE FAMILY MEMBER"/>
    <property type="match status" value="1"/>
</dbReference>
<dbReference type="EMBL" id="JAPCKK010000034">
    <property type="protein sequence ID" value="MDP4099458.1"/>
    <property type="molecule type" value="Genomic_DNA"/>
</dbReference>
<feature type="domain" description="DNA2/NAM7 helicase helicase" evidence="8">
    <location>
        <begin position="177"/>
        <end position="528"/>
    </location>
</feature>
<evidence type="ECO:0000256" key="5">
    <source>
        <dbReference type="ARBA" id="ARBA00022840"/>
    </source>
</evidence>
<dbReference type="RefSeq" id="WP_305757067.1">
    <property type="nucleotide sequence ID" value="NZ_JAPCKK010000034.1"/>
</dbReference>
<evidence type="ECO:0000259" key="9">
    <source>
        <dbReference type="Pfam" id="PF13087"/>
    </source>
</evidence>
<dbReference type="InterPro" id="IPR027417">
    <property type="entry name" value="P-loop_NTPase"/>
</dbReference>
<feature type="coiled-coil region" evidence="6">
    <location>
        <begin position="289"/>
        <end position="316"/>
    </location>
</feature>
<keyword evidence="11" id="KW-1185">Reference proteome</keyword>
<keyword evidence="4" id="KW-0347">Helicase</keyword>
<dbReference type="Pfam" id="PF13087">
    <property type="entry name" value="AAA_12"/>
    <property type="match status" value="1"/>
</dbReference>
<dbReference type="Pfam" id="PF13086">
    <property type="entry name" value="AAA_11"/>
    <property type="match status" value="1"/>
</dbReference>
<accession>A0ABT9FXK1</accession>
<dbReference type="Pfam" id="PF10881">
    <property type="entry name" value="DUF2726"/>
    <property type="match status" value="1"/>
</dbReference>
<evidence type="ECO:0000259" key="7">
    <source>
        <dbReference type="Pfam" id="PF10881"/>
    </source>
</evidence>
<dbReference type="InterPro" id="IPR041679">
    <property type="entry name" value="DNA2/NAM7-like_C"/>
</dbReference>
<dbReference type="InterPro" id="IPR050534">
    <property type="entry name" value="Coronavir_polyprotein_1ab"/>
</dbReference>
<dbReference type="InterPro" id="IPR041677">
    <property type="entry name" value="DNA2/NAM7_AAA_11"/>
</dbReference>
<organism evidence="10 11">
    <name type="scientific">Paenibacillus zeirhizosphaerae</name>
    <dbReference type="NCBI Taxonomy" id="2987519"/>
    <lineage>
        <taxon>Bacteria</taxon>
        <taxon>Bacillati</taxon>
        <taxon>Bacillota</taxon>
        <taxon>Bacilli</taxon>
        <taxon>Bacillales</taxon>
        <taxon>Paenibacillaceae</taxon>
        <taxon>Paenibacillus</taxon>
    </lineage>
</organism>
<evidence type="ECO:0000259" key="8">
    <source>
        <dbReference type="Pfam" id="PF13086"/>
    </source>
</evidence>
<dbReference type="SUPFAM" id="SSF52540">
    <property type="entry name" value="P-loop containing nucleoside triphosphate hydrolases"/>
    <property type="match status" value="1"/>
</dbReference>
<dbReference type="InterPro" id="IPR024402">
    <property type="entry name" value="DUF2726"/>
</dbReference>
<evidence type="ECO:0000256" key="2">
    <source>
        <dbReference type="ARBA" id="ARBA00022741"/>
    </source>
</evidence>
<feature type="domain" description="DNA2/NAM7 helicase-like C-terminal" evidence="9">
    <location>
        <begin position="554"/>
        <end position="734"/>
    </location>
</feature>
<evidence type="ECO:0000313" key="11">
    <source>
        <dbReference type="Proteomes" id="UP001241848"/>
    </source>
</evidence>
<keyword evidence="5" id="KW-0067">ATP-binding</keyword>
<comment type="caution">
    <text evidence="10">The sequence shown here is derived from an EMBL/GenBank/DDBJ whole genome shotgun (WGS) entry which is preliminary data.</text>
</comment>
<proteinExistence type="inferred from homology"/>
<dbReference type="Gene3D" id="3.40.960.10">
    <property type="entry name" value="VSR Endonuclease"/>
    <property type="match status" value="1"/>
</dbReference>
<dbReference type="CDD" id="cd17934">
    <property type="entry name" value="DEXXQc_Upf1-like"/>
    <property type="match status" value="1"/>
</dbReference>
<dbReference type="PANTHER" id="PTHR43788:SF8">
    <property type="entry name" value="DNA-BINDING PROTEIN SMUBP-2"/>
    <property type="match status" value="1"/>
</dbReference>
<keyword evidence="6" id="KW-0175">Coiled coil</keyword>
<name>A0ABT9FXK1_9BACL</name>